<dbReference type="InterPro" id="IPR024131">
    <property type="entry name" value="UPF0489"/>
</dbReference>
<proteinExistence type="inferred from homology"/>
<protein>
    <submittedName>
        <fullName evidence="2">Uncharacterized protein</fullName>
    </submittedName>
</protein>
<comment type="similarity">
    <text evidence="1">Belongs to the UPF0489 family.</text>
</comment>
<dbReference type="PANTHER" id="PTHR13225">
    <property type="entry name" value="MISEXPRESSION SUPPRESSOR OF RAS 6"/>
    <property type="match status" value="1"/>
</dbReference>
<dbReference type="AlphaFoldDB" id="A0A2A3EJU4"/>
<accession>A0A2A3EJU4</accession>
<dbReference type="OrthoDB" id="418142at2759"/>
<name>A0A2A3EJU4_APICC</name>
<evidence type="ECO:0000313" key="3">
    <source>
        <dbReference type="Proteomes" id="UP000242457"/>
    </source>
</evidence>
<sequence>MPQLLYEAVQLIYQELTSVYKQSEIDWKMIHDAGCTRDDTDLPHHVTKPNDLDRLISGTFRSFLAALPAPPTIVTIARSSQDEYCPSENVDQIQVGVLEELRQHLGDIDVQLAYLKEETH</sequence>
<dbReference type="PANTHER" id="PTHR13225:SF3">
    <property type="entry name" value="UPF0489 PROTEIN C5ORF22"/>
    <property type="match status" value="1"/>
</dbReference>
<reference evidence="2 3" key="1">
    <citation type="submission" date="2014-07" db="EMBL/GenBank/DDBJ databases">
        <title>Genomic and transcriptomic analysis on Apis cerana provide comprehensive insights into honey bee biology.</title>
        <authorList>
            <person name="Diao Q."/>
            <person name="Sun L."/>
            <person name="Zheng H."/>
            <person name="Zheng H."/>
            <person name="Xu S."/>
            <person name="Wang S."/>
            <person name="Zeng Z."/>
            <person name="Hu F."/>
            <person name="Su S."/>
            <person name="Wu J."/>
        </authorList>
    </citation>
    <scope>NUCLEOTIDE SEQUENCE [LARGE SCALE GENOMIC DNA]</scope>
    <source>
        <tissue evidence="2">Pupae without intestine</tissue>
    </source>
</reference>
<gene>
    <name evidence="2" type="ORF">APICC_07204</name>
</gene>
<keyword evidence="3" id="KW-1185">Reference proteome</keyword>
<dbReference type="Proteomes" id="UP000242457">
    <property type="component" value="Unassembled WGS sequence"/>
</dbReference>
<dbReference type="EMBL" id="KZ288223">
    <property type="protein sequence ID" value="PBC31997.1"/>
    <property type="molecule type" value="Genomic_DNA"/>
</dbReference>
<organism evidence="2 3">
    <name type="scientific">Apis cerana cerana</name>
    <name type="common">Oriental honeybee</name>
    <dbReference type="NCBI Taxonomy" id="94128"/>
    <lineage>
        <taxon>Eukaryota</taxon>
        <taxon>Metazoa</taxon>
        <taxon>Ecdysozoa</taxon>
        <taxon>Arthropoda</taxon>
        <taxon>Hexapoda</taxon>
        <taxon>Insecta</taxon>
        <taxon>Pterygota</taxon>
        <taxon>Neoptera</taxon>
        <taxon>Endopterygota</taxon>
        <taxon>Hymenoptera</taxon>
        <taxon>Apocrita</taxon>
        <taxon>Aculeata</taxon>
        <taxon>Apoidea</taxon>
        <taxon>Anthophila</taxon>
        <taxon>Apidae</taxon>
        <taxon>Apis</taxon>
    </lineage>
</organism>
<evidence type="ECO:0000313" key="2">
    <source>
        <dbReference type="EMBL" id="PBC31997.1"/>
    </source>
</evidence>
<evidence type="ECO:0000256" key="1">
    <source>
        <dbReference type="ARBA" id="ARBA00007099"/>
    </source>
</evidence>